<feature type="compositionally biased region" description="Basic and acidic residues" evidence="4">
    <location>
        <begin position="239"/>
        <end position="257"/>
    </location>
</feature>
<dbReference type="PROSITE" id="PS50118">
    <property type="entry name" value="HMG_BOX_2"/>
    <property type="match status" value="1"/>
</dbReference>
<keyword evidence="1 2" id="KW-0238">DNA-binding</keyword>
<dbReference type="SMART" id="SM00398">
    <property type="entry name" value="HMG"/>
    <property type="match status" value="1"/>
</dbReference>
<accession>A0A1Y1IIH4</accession>
<dbReference type="InterPro" id="IPR050342">
    <property type="entry name" value="HMGB"/>
</dbReference>
<dbReference type="Proteomes" id="UP000054558">
    <property type="component" value="Unassembled WGS sequence"/>
</dbReference>
<evidence type="ECO:0000256" key="4">
    <source>
        <dbReference type="SAM" id="MobiDB-lite"/>
    </source>
</evidence>
<feature type="compositionally biased region" description="Gly residues" evidence="4">
    <location>
        <begin position="326"/>
        <end position="338"/>
    </location>
</feature>
<dbReference type="CDD" id="cd00084">
    <property type="entry name" value="HMG-box_SF"/>
    <property type="match status" value="1"/>
</dbReference>
<keyword evidence="3" id="KW-0175">Coiled coil</keyword>
<evidence type="ECO:0000313" key="7">
    <source>
        <dbReference type="Proteomes" id="UP000054558"/>
    </source>
</evidence>
<feature type="region of interest" description="Disordered" evidence="4">
    <location>
        <begin position="1"/>
        <end position="47"/>
    </location>
</feature>
<dbReference type="EMBL" id="DF237521">
    <property type="protein sequence ID" value="GAQ89872.1"/>
    <property type="molecule type" value="Genomic_DNA"/>
</dbReference>
<evidence type="ECO:0000256" key="2">
    <source>
        <dbReference type="PROSITE-ProRule" id="PRU00267"/>
    </source>
</evidence>
<feature type="compositionally biased region" description="Basic and acidic residues" evidence="4">
    <location>
        <begin position="304"/>
        <end position="323"/>
    </location>
</feature>
<dbReference type="SUPFAM" id="SSF47095">
    <property type="entry name" value="HMG-box"/>
    <property type="match status" value="1"/>
</dbReference>
<reference evidence="6 7" key="1">
    <citation type="journal article" date="2014" name="Nat. Commun.">
        <title>Klebsormidium flaccidum genome reveals primary factors for plant terrestrial adaptation.</title>
        <authorList>
            <person name="Hori K."/>
            <person name="Maruyama F."/>
            <person name="Fujisawa T."/>
            <person name="Togashi T."/>
            <person name="Yamamoto N."/>
            <person name="Seo M."/>
            <person name="Sato S."/>
            <person name="Yamada T."/>
            <person name="Mori H."/>
            <person name="Tajima N."/>
            <person name="Moriyama T."/>
            <person name="Ikeuchi M."/>
            <person name="Watanabe M."/>
            <person name="Wada H."/>
            <person name="Kobayashi K."/>
            <person name="Saito M."/>
            <person name="Masuda T."/>
            <person name="Sasaki-Sekimoto Y."/>
            <person name="Mashiguchi K."/>
            <person name="Awai K."/>
            <person name="Shimojima M."/>
            <person name="Masuda S."/>
            <person name="Iwai M."/>
            <person name="Nobusawa T."/>
            <person name="Narise T."/>
            <person name="Kondo S."/>
            <person name="Saito H."/>
            <person name="Sato R."/>
            <person name="Murakawa M."/>
            <person name="Ihara Y."/>
            <person name="Oshima-Yamada Y."/>
            <person name="Ohtaka K."/>
            <person name="Satoh M."/>
            <person name="Sonobe K."/>
            <person name="Ishii M."/>
            <person name="Ohtani R."/>
            <person name="Kanamori-Sato M."/>
            <person name="Honoki R."/>
            <person name="Miyazaki D."/>
            <person name="Mochizuki H."/>
            <person name="Umetsu J."/>
            <person name="Higashi K."/>
            <person name="Shibata D."/>
            <person name="Kamiya Y."/>
            <person name="Sato N."/>
            <person name="Nakamura Y."/>
            <person name="Tabata S."/>
            <person name="Ida S."/>
            <person name="Kurokawa K."/>
            <person name="Ohta H."/>
        </authorList>
    </citation>
    <scope>NUCLEOTIDE SEQUENCE [LARGE SCALE GENOMIC DNA]</scope>
    <source>
        <strain evidence="6 7">NIES-2285</strain>
    </source>
</reference>
<dbReference type="OrthoDB" id="1919336at2759"/>
<dbReference type="AlphaFoldDB" id="A0A1Y1IIH4"/>
<gene>
    <name evidence="6" type="ORF">KFL_005720020</name>
</gene>
<dbReference type="InterPro" id="IPR009071">
    <property type="entry name" value="HMG_box_dom"/>
</dbReference>
<feature type="compositionally biased region" description="Polar residues" evidence="4">
    <location>
        <begin position="1"/>
        <end position="21"/>
    </location>
</feature>
<protein>
    <recommendedName>
        <fullName evidence="5">HMG box domain-containing protein</fullName>
    </recommendedName>
</protein>
<feature type="region of interest" description="Disordered" evidence="4">
    <location>
        <begin position="237"/>
        <end position="267"/>
    </location>
</feature>
<feature type="coiled-coil region" evidence="3">
    <location>
        <begin position="85"/>
        <end position="116"/>
    </location>
</feature>
<sequence length="360" mass="38497">MVVGQGNSKIGRSANGVAQSQADRKSKAASPDQRATDSAQPPVSRKSVNLRAFNLYAAKVRKETKDQNPGKTGYDIERLIGKKWAKLADDERNEFVQQAQKEREELLQLGAVKEAQGKAKKKKRKNEVDLLALALKQSKPEDKETLLQHLPGLVKPKRSKPGQHVDATGGDGSPAAALIGTPVSGMIDGMFDVGYFVTLRVGEKRQAFRGVVFRPDLHPPAGRMDIAPKVWTLNTGGVAHREGEGGEGGEGRRKEGEGGVGTPFVEGVNRQEPVTGVASLNVQTGANDHEMGNAPEISTNVQEADGHENVDLQEDVDRLDGKYGQEPGGVNGQGGENGQGCVNGSQEQREGEALQSMENG</sequence>
<name>A0A1Y1IIH4_KLENI</name>
<dbReference type="Gene3D" id="1.10.30.10">
    <property type="entry name" value="High mobility group box domain"/>
    <property type="match status" value="1"/>
</dbReference>
<evidence type="ECO:0000256" key="3">
    <source>
        <dbReference type="SAM" id="Coils"/>
    </source>
</evidence>
<keyword evidence="2" id="KW-0539">Nucleus</keyword>
<dbReference type="GO" id="GO:0003677">
    <property type="term" value="F:DNA binding"/>
    <property type="evidence" value="ECO:0007669"/>
    <property type="project" value="UniProtKB-UniRule"/>
</dbReference>
<evidence type="ECO:0000313" key="6">
    <source>
        <dbReference type="EMBL" id="GAQ89872.1"/>
    </source>
</evidence>
<feature type="domain" description="HMG box" evidence="5">
    <location>
        <begin position="46"/>
        <end position="105"/>
    </location>
</feature>
<organism evidence="6 7">
    <name type="scientific">Klebsormidium nitens</name>
    <name type="common">Green alga</name>
    <name type="synonym">Ulothrix nitens</name>
    <dbReference type="NCBI Taxonomy" id="105231"/>
    <lineage>
        <taxon>Eukaryota</taxon>
        <taxon>Viridiplantae</taxon>
        <taxon>Streptophyta</taxon>
        <taxon>Klebsormidiophyceae</taxon>
        <taxon>Klebsormidiales</taxon>
        <taxon>Klebsormidiaceae</taxon>
        <taxon>Klebsormidium</taxon>
    </lineage>
</organism>
<evidence type="ECO:0000259" key="5">
    <source>
        <dbReference type="PROSITE" id="PS50118"/>
    </source>
</evidence>
<dbReference type="PANTHER" id="PTHR48112">
    <property type="entry name" value="HIGH MOBILITY GROUP PROTEIN DSP1"/>
    <property type="match status" value="1"/>
</dbReference>
<keyword evidence="7" id="KW-1185">Reference proteome</keyword>
<feature type="region of interest" description="Disordered" evidence="4">
    <location>
        <begin position="299"/>
        <end position="360"/>
    </location>
</feature>
<feature type="DNA-binding region" description="HMG box" evidence="2">
    <location>
        <begin position="46"/>
        <end position="105"/>
    </location>
</feature>
<dbReference type="GO" id="GO:0005634">
    <property type="term" value="C:nucleus"/>
    <property type="evidence" value="ECO:0007669"/>
    <property type="project" value="UniProtKB-UniRule"/>
</dbReference>
<evidence type="ECO:0000256" key="1">
    <source>
        <dbReference type="ARBA" id="ARBA00023125"/>
    </source>
</evidence>
<dbReference type="InterPro" id="IPR036910">
    <property type="entry name" value="HMG_box_dom_sf"/>
</dbReference>
<feature type="region of interest" description="Disordered" evidence="4">
    <location>
        <begin position="154"/>
        <end position="173"/>
    </location>
</feature>
<dbReference type="Pfam" id="PF00505">
    <property type="entry name" value="HMG_box"/>
    <property type="match status" value="1"/>
</dbReference>
<proteinExistence type="predicted"/>